<name>A0A6I3SN77_HELMO</name>
<dbReference type="Proteomes" id="UP000430670">
    <property type="component" value="Unassembled WGS sequence"/>
</dbReference>
<keyword evidence="2" id="KW-1185">Reference proteome</keyword>
<dbReference type="RefSeq" id="WP_155477559.1">
    <property type="nucleotide sequence ID" value="NZ_WNKU01000026.1"/>
</dbReference>
<reference evidence="1 2" key="1">
    <citation type="submission" date="2019-11" db="EMBL/GenBank/DDBJ databases">
        <title>Whole-genome sequence of a the green, strictly anaerobic photosynthetic bacterium Heliobacillus mobilis DSM 6151.</title>
        <authorList>
            <person name="Kyndt J.A."/>
            <person name="Meyer T.E."/>
        </authorList>
    </citation>
    <scope>NUCLEOTIDE SEQUENCE [LARGE SCALE GENOMIC DNA]</scope>
    <source>
        <strain evidence="1 2">DSM 6151</strain>
    </source>
</reference>
<sequence>MGLPLIDEHHQELRTMAREVAAICASEEFLSLKAELEDLYRLSGTDEPAKLAFQDALYAMMSQRSDKSPLGS</sequence>
<dbReference type="OrthoDB" id="1808701at2"/>
<dbReference type="EMBL" id="WNKU01000026">
    <property type="protein sequence ID" value="MTV50471.1"/>
    <property type="molecule type" value="Genomic_DNA"/>
</dbReference>
<accession>A0A6I3SN77</accession>
<comment type="caution">
    <text evidence="1">The sequence shown here is derived from an EMBL/GenBank/DDBJ whole genome shotgun (WGS) entry which is preliminary data.</text>
</comment>
<proteinExistence type="predicted"/>
<evidence type="ECO:0000313" key="2">
    <source>
        <dbReference type="Proteomes" id="UP000430670"/>
    </source>
</evidence>
<dbReference type="AlphaFoldDB" id="A0A6I3SN77"/>
<gene>
    <name evidence="1" type="ORF">GJ688_16105</name>
</gene>
<protein>
    <submittedName>
        <fullName evidence="1">Uncharacterized protein</fullName>
    </submittedName>
</protein>
<evidence type="ECO:0000313" key="1">
    <source>
        <dbReference type="EMBL" id="MTV50471.1"/>
    </source>
</evidence>
<organism evidence="1 2">
    <name type="scientific">Heliobacterium mobile</name>
    <name type="common">Heliobacillus mobilis</name>
    <dbReference type="NCBI Taxonomy" id="28064"/>
    <lineage>
        <taxon>Bacteria</taxon>
        <taxon>Bacillati</taxon>
        <taxon>Bacillota</taxon>
        <taxon>Clostridia</taxon>
        <taxon>Eubacteriales</taxon>
        <taxon>Heliobacteriaceae</taxon>
        <taxon>Heliobacterium</taxon>
    </lineage>
</organism>